<feature type="compositionally biased region" description="Basic and acidic residues" evidence="3">
    <location>
        <begin position="286"/>
        <end position="297"/>
    </location>
</feature>
<feature type="compositionally biased region" description="Basic and acidic residues" evidence="3">
    <location>
        <begin position="245"/>
        <end position="279"/>
    </location>
</feature>
<keyword evidence="6" id="KW-1185">Reference proteome</keyword>
<feature type="compositionally biased region" description="Basic and acidic residues" evidence="3">
    <location>
        <begin position="204"/>
        <end position="228"/>
    </location>
</feature>
<proteinExistence type="predicted"/>
<dbReference type="EMBL" id="JBBPFD010000018">
    <property type="protein sequence ID" value="KAK7889469.1"/>
    <property type="molecule type" value="Genomic_DNA"/>
</dbReference>
<dbReference type="Pfam" id="PF15295">
    <property type="entry name" value="CCDC50_N"/>
    <property type="match status" value="1"/>
</dbReference>
<feature type="coiled-coil region" evidence="2">
    <location>
        <begin position="123"/>
        <end position="175"/>
    </location>
</feature>
<evidence type="ECO:0000313" key="5">
    <source>
        <dbReference type="EMBL" id="KAK7889469.1"/>
    </source>
</evidence>
<name>A0AAW0NDA5_9GOBI</name>
<evidence type="ECO:0000256" key="1">
    <source>
        <dbReference type="ARBA" id="ARBA00023054"/>
    </source>
</evidence>
<dbReference type="InterPro" id="IPR029311">
    <property type="entry name" value="CCDC50_N"/>
</dbReference>
<dbReference type="GO" id="GO:0031625">
    <property type="term" value="F:ubiquitin protein ligase binding"/>
    <property type="evidence" value="ECO:0007669"/>
    <property type="project" value="TreeGrafter"/>
</dbReference>
<dbReference type="InterPro" id="IPR039303">
    <property type="entry name" value="CCDC50"/>
</dbReference>
<evidence type="ECO:0000259" key="4">
    <source>
        <dbReference type="Pfam" id="PF15295"/>
    </source>
</evidence>
<feature type="region of interest" description="Disordered" evidence="3">
    <location>
        <begin position="191"/>
        <end position="461"/>
    </location>
</feature>
<gene>
    <name evidence="5" type="ORF">WMY93_025029</name>
</gene>
<dbReference type="AlphaFoldDB" id="A0AAW0NDA5"/>
<dbReference type="PANTHER" id="PTHR22115">
    <property type="entry name" value="C3ORF6 PROTEIN-RELATED"/>
    <property type="match status" value="1"/>
</dbReference>
<dbReference type="Proteomes" id="UP001460270">
    <property type="component" value="Unassembled WGS sequence"/>
</dbReference>
<organism evidence="5 6">
    <name type="scientific">Mugilogobius chulae</name>
    <name type="common">yellowstripe goby</name>
    <dbReference type="NCBI Taxonomy" id="88201"/>
    <lineage>
        <taxon>Eukaryota</taxon>
        <taxon>Metazoa</taxon>
        <taxon>Chordata</taxon>
        <taxon>Craniata</taxon>
        <taxon>Vertebrata</taxon>
        <taxon>Euteleostomi</taxon>
        <taxon>Actinopterygii</taxon>
        <taxon>Neopterygii</taxon>
        <taxon>Teleostei</taxon>
        <taxon>Neoteleostei</taxon>
        <taxon>Acanthomorphata</taxon>
        <taxon>Gobiaria</taxon>
        <taxon>Gobiiformes</taxon>
        <taxon>Gobioidei</taxon>
        <taxon>Gobiidae</taxon>
        <taxon>Gobionellinae</taxon>
        <taxon>Mugilogobius</taxon>
    </lineage>
</organism>
<evidence type="ECO:0000313" key="6">
    <source>
        <dbReference type="Proteomes" id="UP001460270"/>
    </source>
</evidence>
<keyword evidence="1 2" id="KW-0175">Coiled coil</keyword>
<feature type="domain" description="Coiled-coil" evidence="4">
    <location>
        <begin position="53"/>
        <end position="169"/>
    </location>
</feature>
<feature type="compositionally biased region" description="Low complexity" evidence="3">
    <location>
        <begin position="651"/>
        <end position="662"/>
    </location>
</feature>
<feature type="compositionally biased region" description="Basic and acidic residues" evidence="3">
    <location>
        <begin position="361"/>
        <end position="374"/>
    </location>
</feature>
<reference evidence="6" key="1">
    <citation type="submission" date="2024-04" db="EMBL/GenBank/DDBJ databases">
        <title>Salinicola lusitanus LLJ914,a marine bacterium isolated from the Okinawa Trough.</title>
        <authorList>
            <person name="Li J."/>
        </authorList>
    </citation>
    <scope>NUCLEOTIDE SEQUENCE [LARGE SCALE GENOMIC DNA]</scope>
</reference>
<dbReference type="PANTHER" id="PTHR22115:SF1">
    <property type="entry name" value="COILED-COIL DOMAIN-CONTAINING PROTEIN 50"/>
    <property type="match status" value="1"/>
</dbReference>
<accession>A0AAW0NDA5</accession>
<comment type="caution">
    <text evidence="5">The sequence shown here is derived from an EMBL/GenBank/DDBJ whole genome shotgun (WGS) entry which is preliminary data.</text>
</comment>
<sequence length="668" mass="79094">MRVHRQIQQQHFSTGPWTHKLISRPVQRPIINRFYEQNRSIRPRLAFGEKRGSVIHLCRDFAVLEDHSLAYNLQEQEIESHLASNVHKSRLVQQDLQVAKRLQEEEDLRAKAQSRRQQNDIERQDTEIAHEIQEELVRQAEQQRQQEEKDAAIARKLHEKEMKDERKRQKQLETNFDEEYFEDQGARRFLDVDRPTKHRSLSPSHREAFAPLSPHRDYPLEHNSSEPKRNRHPKRDAAAHYSHSKSSEHSLEGESSWSRHTDPYPEHLSPRGKHGERYPNHVSSETGRHHTLDSERAARRKEKPSRPPPPQMTLERDTYDEYEHRDREGRSSYTRDIESTQDRGRSVDRLQDKERHKHKDPNRARTRSRDRLLDADYYDTRPGPSWEWPERGRTSWEEEGEEQERRGRGRRRVESMPDDVFVEHNDRGRKELLDSQQWESPTREKGHPNAETGRVLHKGSGEVVAETNYNLTEATRGLTKLDIEEQELKDREVARKLQLEELNTTTTVSRAAQVAQDEEIARLLMEQEKKEYKKQREREKERHREKERERERERERLDRMAAERKRYEAEYRPNSEEVVRPRTRDEYEYQRQKNQNKPSRPPQPRPHEYANVTPLTATQSSRCPLEPPTDLSLLPEVPITSGDSGSCPDMPSVLPLLYSSVSPPSPHA</sequence>
<dbReference type="GO" id="GO:0005737">
    <property type="term" value="C:cytoplasm"/>
    <property type="evidence" value="ECO:0007669"/>
    <property type="project" value="TreeGrafter"/>
</dbReference>
<feature type="compositionally biased region" description="Basic and acidic residues" evidence="3">
    <location>
        <begin position="530"/>
        <end position="591"/>
    </location>
</feature>
<feature type="compositionally biased region" description="Basic and acidic residues" evidence="3">
    <location>
        <begin position="421"/>
        <end position="433"/>
    </location>
</feature>
<evidence type="ECO:0000256" key="2">
    <source>
        <dbReference type="SAM" id="Coils"/>
    </source>
</evidence>
<evidence type="ECO:0000256" key="3">
    <source>
        <dbReference type="SAM" id="MobiDB-lite"/>
    </source>
</evidence>
<feature type="region of interest" description="Disordered" evidence="3">
    <location>
        <begin position="530"/>
        <end position="668"/>
    </location>
</feature>
<protein>
    <recommendedName>
        <fullName evidence="4">Coiled-coil domain-containing protein</fullName>
    </recommendedName>
</protein>
<feature type="compositionally biased region" description="Basic and acidic residues" evidence="3">
    <location>
        <begin position="314"/>
        <end position="354"/>
    </location>
</feature>
<feature type="compositionally biased region" description="Polar residues" evidence="3">
    <location>
        <begin position="613"/>
        <end position="622"/>
    </location>
</feature>